<dbReference type="Pfam" id="PF03155">
    <property type="entry name" value="Alg6_Alg8"/>
    <property type="match status" value="2"/>
</dbReference>
<reference evidence="13" key="1">
    <citation type="submission" date="2016-06" db="UniProtKB">
        <authorList>
            <consortium name="WormBaseParasite"/>
        </authorList>
    </citation>
    <scope>IDENTIFICATION</scope>
</reference>
<dbReference type="UniPathway" id="UPA00378"/>
<feature type="transmembrane region" description="Helical" evidence="10">
    <location>
        <begin position="170"/>
        <end position="188"/>
    </location>
</feature>
<accession>A0A183IDR9</accession>
<evidence type="ECO:0000256" key="10">
    <source>
        <dbReference type="RuleBase" id="RU363110"/>
    </source>
</evidence>
<keyword evidence="6 10" id="KW-0812">Transmembrane</keyword>
<organism evidence="13">
    <name type="scientific">Soboliphyme baturini</name>
    <dbReference type="NCBI Taxonomy" id="241478"/>
    <lineage>
        <taxon>Eukaryota</taxon>
        <taxon>Metazoa</taxon>
        <taxon>Ecdysozoa</taxon>
        <taxon>Nematoda</taxon>
        <taxon>Enoplea</taxon>
        <taxon>Dorylaimia</taxon>
        <taxon>Dioctophymatida</taxon>
        <taxon>Dioctophymatoidea</taxon>
        <taxon>Soboliphymatidae</taxon>
        <taxon>Soboliphyme</taxon>
    </lineage>
</organism>
<keyword evidence="12" id="KW-1185">Reference proteome</keyword>
<dbReference type="PANTHER" id="PTHR12413">
    <property type="entry name" value="DOLICHYL GLYCOSYLTRANSFERASE"/>
    <property type="match status" value="1"/>
</dbReference>
<feature type="transmembrane region" description="Helical" evidence="10">
    <location>
        <begin position="143"/>
        <end position="163"/>
    </location>
</feature>
<dbReference type="PANTHER" id="PTHR12413:SF1">
    <property type="entry name" value="DOLICHYL PYROPHOSPHATE MAN9GLCNAC2 ALPHA-1,3-GLUCOSYLTRANSFERASE"/>
    <property type="match status" value="1"/>
</dbReference>
<evidence type="ECO:0000256" key="9">
    <source>
        <dbReference type="ARBA" id="ARBA00023136"/>
    </source>
</evidence>
<keyword evidence="5 10" id="KW-0808">Transferase</keyword>
<evidence type="ECO:0000256" key="3">
    <source>
        <dbReference type="ARBA" id="ARBA00008715"/>
    </source>
</evidence>
<keyword evidence="8 10" id="KW-1133">Transmembrane helix</keyword>
<comment type="subcellular location">
    <subcellularLocation>
        <location evidence="1 10">Endoplasmic reticulum membrane</location>
        <topology evidence="1 10">Multi-pass membrane protein</topology>
    </subcellularLocation>
</comment>
<name>A0A183IDR9_9BILA</name>
<evidence type="ECO:0000313" key="12">
    <source>
        <dbReference type="Proteomes" id="UP000270296"/>
    </source>
</evidence>
<dbReference type="EMBL" id="UZAM01006946">
    <property type="protein sequence ID" value="VDO95417.1"/>
    <property type="molecule type" value="Genomic_DNA"/>
</dbReference>
<feature type="transmembrane region" description="Helical" evidence="10">
    <location>
        <begin position="12"/>
        <end position="34"/>
    </location>
</feature>
<evidence type="ECO:0000313" key="11">
    <source>
        <dbReference type="EMBL" id="VDO95417.1"/>
    </source>
</evidence>
<evidence type="ECO:0000256" key="5">
    <source>
        <dbReference type="ARBA" id="ARBA00022679"/>
    </source>
</evidence>
<feature type="transmembrane region" description="Helical" evidence="10">
    <location>
        <begin position="86"/>
        <end position="105"/>
    </location>
</feature>
<keyword evidence="7 10" id="KW-0256">Endoplasmic reticulum</keyword>
<keyword evidence="4 10" id="KW-0328">Glycosyltransferase</keyword>
<dbReference type="OrthoDB" id="4983at2759"/>
<reference evidence="11 12" key="2">
    <citation type="submission" date="2018-11" db="EMBL/GenBank/DDBJ databases">
        <authorList>
            <consortium name="Pathogen Informatics"/>
        </authorList>
    </citation>
    <scope>NUCLEOTIDE SEQUENCE [LARGE SCALE GENOMIC DNA]</scope>
</reference>
<evidence type="ECO:0000256" key="2">
    <source>
        <dbReference type="ARBA" id="ARBA00004922"/>
    </source>
</evidence>
<comment type="similarity">
    <text evidence="3 10">Belongs to the ALG6/ALG8 glucosyltransferase family.</text>
</comment>
<dbReference type="GO" id="GO:0005789">
    <property type="term" value="C:endoplasmic reticulum membrane"/>
    <property type="evidence" value="ECO:0007669"/>
    <property type="project" value="UniProtKB-SubCell"/>
</dbReference>
<dbReference type="Proteomes" id="UP000270296">
    <property type="component" value="Unassembled WGS sequence"/>
</dbReference>
<evidence type="ECO:0000313" key="13">
    <source>
        <dbReference type="WBParaSite" id="SBAD_0000185101-mRNA-1"/>
    </source>
</evidence>
<comment type="pathway">
    <text evidence="2 10">Protein modification; protein glycosylation.</text>
</comment>
<dbReference type="InterPro" id="IPR004856">
    <property type="entry name" value="Glyco_trans_ALG6/ALG8"/>
</dbReference>
<evidence type="ECO:0000256" key="7">
    <source>
        <dbReference type="ARBA" id="ARBA00022824"/>
    </source>
</evidence>
<evidence type="ECO:0000256" key="6">
    <source>
        <dbReference type="ARBA" id="ARBA00022692"/>
    </source>
</evidence>
<sequence>MSPTKDGKQFFLLSSVIVLIVAVLFRWAVAVGPYSGENKPPMFGDYEAQRHWMEITTNLPITHWYRNGTNNDLLYWGLDYPPLTAYHMWILGKIYNCVSLGLFLWSICGLLRGRECIAAFLFTMALSYKQMELYHAIPIFVYLFSRCVMTLAAALPSAVLLFIRPGIKNLLYSLVLTSLGFFLFSFQVHEKGILLVAM</sequence>
<gene>
    <name evidence="11" type="ORF">SBAD_LOCUS1763</name>
</gene>
<dbReference type="EC" id="2.4.1.-" evidence="10"/>
<evidence type="ECO:0000256" key="8">
    <source>
        <dbReference type="ARBA" id="ARBA00022989"/>
    </source>
</evidence>
<evidence type="ECO:0000256" key="1">
    <source>
        <dbReference type="ARBA" id="ARBA00004477"/>
    </source>
</evidence>
<keyword evidence="9 10" id="KW-0472">Membrane</keyword>
<evidence type="ECO:0000256" key="4">
    <source>
        <dbReference type="ARBA" id="ARBA00022676"/>
    </source>
</evidence>
<dbReference type="WBParaSite" id="SBAD_0000185101-mRNA-1">
    <property type="protein sequence ID" value="SBAD_0000185101-mRNA-1"/>
    <property type="gene ID" value="SBAD_0000185101"/>
</dbReference>
<proteinExistence type="inferred from homology"/>
<dbReference type="GO" id="GO:0042281">
    <property type="term" value="F:dolichyl pyrophosphate Man9GlcNAc2 alpha-1,3-glucosyltransferase activity"/>
    <property type="evidence" value="ECO:0007669"/>
    <property type="project" value="TreeGrafter"/>
</dbReference>
<comment type="caution">
    <text evidence="10">Lacks conserved residue(s) required for the propagation of feature annotation.</text>
</comment>
<dbReference type="AlphaFoldDB" id="A0A183IDR9"/>
<protein>
    <recommendedName>
        <fullName evidence="10">Alpha-1,3-glucosyltransferase</fullName>
        <ecNumber evidence="10">2.4.1.-</ecNumber>
    </recommendedName>
</protein>